<dbReference type="AlphaFoldDB" id="A0A177T943"/>
<feature type="region of interest" description="Disordered" evidence="1">
    <location>
        <begin position="1"/>
        <end position="85"/>
    </location>
</feature>
<evidence type="ECO:0000313" key="3">
    <source>
        <dbReference type="Proteomes" id="UP000077521"/>
    </source>
</evidence>
<reference evidence="2" key="2">
    <citation type="journal article" date="2019" name="IMA Fungus">
        <title>Genome sequencing and comparison of five Tilletia species to identify candidate genes for the detection of regulated species infecting wheat.</title>
        <authorList>
            <person name="Nguyen H.D.T."/>
            <person name="Sultana T."/>
            <person name="Kesanakurti P."/>
            <person name="Hambleton S."/>
        </authorList>
    </citation>
    <scope>NUCLEOTIDE SEQUENCE</scope>
    <source>
        <strain evidence="2">DAOMC 236416</strain>
    </source>
</reference>
<feature type="compositionally biased region" description="Low complexity" evidence="1">
    <location>
        <begin position="30"/>
        <end position="46"/>
    </location>
</feature>
<feature type="compositionally biased region" description="Low complexity" evidence="1">
    <location>
        <begin position="62"/>
        <end position="82"/>
    </location>
</feature>
<accession>A0A177T943</accession>
<keyword evidence="3" id="KW-1185">Reference proteome</keyword>
<protein>
    <recommendedName>
        <fullName evidence="4">Myb/SANT-like domain-containing protein</fullName>
    </recommendedName>
</protein>
<reference evidence="2" key="1">
    <citation type="submission" date="2016-04" db="EMBL/GenBank/DDBJ databases">
        <authorList>
            <person name="Nguyen H.D."/>
            <person name="Samba Siva P."/>
            <person name="Cullis J."/>
            <person name="Levesque C.A."/>
            <person name="Hambleton S."/>
        </authorList>
    </citation>
    <scope>NUCLEOTIDE SEQUENCE</scope>
    <source>
        <strain evidence="2">DAOMC 236416</strain>
    </source>
</reference>
<comment type="caution">
    <text evidence="2">The sequence shown here is derived from an EMBL/GenBank/DDBJ whole genome shotgun (WGS) entry which is preliminary data.</text>
</comment>
<sequence length="235" mass="25379">MPVPAAVSALPTASASSRARPAIRLRTSPRKAASSTNTVSSAVQTAEGSLSGHGGADRQDVGMGRAGAQKAGARKPAAVAQGTGRKQFRWPRPLEEQIFEWLCRRDKNGIPKNFNNFLARKMETANTILTTFKLAEKGSDLTAKKVSDKLVKMEQKYKEIVRVLNQSGGGVGDLDEEMWTGDGAKVGESIKAFVDRTCHWYWAFDEVLGTKSNIRAVQARRSLSAISSGKAQSLT</sequence>
<feature type="compositionally biased region" description="Low complexity" evidence="1">
    <location>
        <begin position="8"/>
        <end position="20"/>
    </location>
</feature>
<evidence type="ECO:0000256" key="1">
    <source>
        <dbReference type="SAM" id="MobiDB-lite"/>
    </source>
</evidence>
<evidence type="ECO:0000313" key="2">
    <source>
        <dbReference type="EMBL" id="KAE8249175.1"/>
    </source>
</evidence>
<dbReference type="EMBL" id="LWDF02000404">
    <property type="protein sequence ID" value="KAE8249175.1"/>
    <property type="molecule type" value="Genomic_DNA"/>
</dbReference>
<gene>
    <name evidence="2" type="ORF">A4X13_0g5316</name>
</gene>
<name>A0A177T943_9BASI</name>
<evidence type="ECO:0008006" key="4">
    <source>
        <dbReference type="Google" id="ProtNLM"/>
    </source>
</evidence>
<organism evidence="2 3">
    <name type="scientific">Tilletia indica</name>
    <dbReference type="NCBI Taxonomy" id="43049"/>
    <lineage>
        <taxon>Eukaryota</taxon>
        <taxon>Fungi</taxon>
        <taxon>Dikarya</taxon>
        <taxon>Basidiomycota</taxon>
        <taxon>Ustilaginomycotina</taxon>
        <taxon>Exobasidiomycetes</taxon>
        <taxon>Tilletiales</taxon>
        <taxon>Tilletiaceae</taxon>
        <taxon>Tilletia</taxon>
    </lineage>
</organism>
<proteinExistence type="predicted"/>
<dbReference type="Proteomes" id="UP000077521">
    <property type="component" value="Unassembled WGS sequence"/>
</dbReference>